<feature type="non-terminal residue" evidence="3">
    <location>
        <position position="92"/>
    </location>
</feature>
<dbReference type="EMBL" id="KE373845">
    <property type="protein sequence ID" value="EPQ67175.1"/>
    <property type="molecule type" value="Genomic_DNA"/>
</dbReference>
<protein>
    <submittedName>
        <fullName evidence="3">BgtAc-31491</fullName>
    </submittedName>
</protein>
<evidence type="ECO:0000313" key="2">
    <source>
        <dbReference type="EMBL" id="EPQ67175.1"/>
    </source>
</evidence>
<dbReference type="HOGENOM" id="CLU_2412969_0_0_1"/>
<evidence type="ECO:0000313" key="3">
    <source>
        <dbReference type="EMBL" id="SUZ07633.1"/>
    </source>
</evidence>
<evidence type="ECO:0000313" key="4">
    <source>
        <dbReference type="Proteomes" id="UP000053110"/>
    </source>
</evidence>
<accession>A0A061HRG5</accession>
<feature type="region of interest" description="Disordered" evidence="1">
    <location>
        <begin position="73"/>
        <end position="92"/>
    </location>
</feature>
<dbReference type="EMBL" id="UIGY01000001">
    <property type="protein sequence ID" value="SUZ07633.1"/>
    <property type="molecule type" value="Genomic_DNA"/>
</dbReference>
<dbReference type="AlphaFoldDB" id="A0A061HRG5"/>
<reference evidence="3" key="3">
    <citation type="submission" date="2018-07" db="EMBL/GenBank/DDBJ databases">
        <authorList>
            <person name="Quirk P.G."/>
            <person name="Krulwich T.A."/>
        </authorList>
    </citation>
    <scope>NUCLEOTIDE SEQUENCE</scope>
    <source>
        <strain evidence="3">96224</strain>
    </source>
</reference>
<proteinExistence type="predicted"/>
<evidence type="ECO:0000256" key="1">
    <source>
        <dbReference type="SAM" id="MobiDB-lite"/>
    </source>
</evidence>
<gene>
    <name evidence="2" type="ORF">BGT96224_Ac31491</name>
    <name evidence="3" type="ORF">BGT96224V2_LOCUS861</name>
</gene>
<name>A0A061HRG5_BLUGR</name>
<dbReference type="Proteomes" id="UP000053110">
    <property type="component" value="Unassembled WGS sequence"/>
</dbReference>
<dbReference type="OrthoDB" id="3614192at2759"/>
<organism evidence="3">
    <name type="scientific">Blumeria graminis f. sp. tritici 96224</name>
    <dbReference type="NCBI Taxonomy" id="1268274"/>
    <lineage>
        <taxon>Eukaryota</taxon>
        <taxon>Fungi</taxon>
        <taxon>Dikarya</taxon>
        <taxon>Ascomycota</taxon>
        <taxon>Pezizomycotina</taxon>
        <taxon>Leotiomycetes</taxon>
        <taxon>Erysiphales</taxon>
        <taxon>Erysiphaceae</taxon>
        <taxon>Blumeria</taxon>
    </lineage>
</organism>
<reference evidence="2" key="2">
    <citation type="submission" date="2013-01" db="EMBL/GenBank/DDBJ databases">
        <title>The wheat powdery mildew genome reveals unique evolution of an obligate biotroph.</title>
        <authorList>
            <person name="Oberhaensli S."/>
            <person name="Wicker T."/>
            <person name="Keller B."/>
        </authorList>
    </citation>
    <scope>NUCLEOTIDE SEQUENCE</scope>
    <source>
        <strain evidence="2">96224</strain>
    </source>
</reference>
<reference evidence="4" key="1">
    <citation type="journal article" date="2013" name="Nat. Genet.">
        <title>The wheat powdery mildew genome shows the unique evolution of an obligate biotroph.</title>
        <authorList>
            <person name="Wicker T."/>
            <person name="Oberhaensli S."/>
            <person name="Parlange F."/>
            <person name="Buchmann J.P."/>
            <person name="Shatalina M."/>
            <person name="Roffler S."/>
            <person name="Ben-David R."/>
            <person name="Dolezel J."/>
            <person name="Simkova H."/>
            <person name="Schulze-Lefert P."/>
            <person name="Spanu P.D."/>
            <person name="Bruggmann R."/>
            <person name="Amselem J."/>
            <person name="Quesneville H."/>
            <person name="Ver Loren van Themaat E."/>
            <person name="Paape T."/>
            <person name="Shimizu K.K."/>
            <person name="Keller B."/>
        </authorList>
    </citation>
    <scope>NUCLEOTIDE SEQUENCE [LARGE SCALE GENOMIC DNA]</scope>
    <source>
        <strain evidence="4">96224</strain>
    </source>
</reference>
<sequence length="92" mass="10195">MSSSRVTPVFVQPSIGKEDGFTNATNIDEIVKFCCPRFFAPGMKILLKEVYSTEVRRLNVAASVEMLSNHLTAGTYPPKFKGPSNPQRFNSP</sequence>